<keyword evidence="3" id="KW-1185">Reference proteome</keyword>
<proteinExistence type="predicted"/>
<dbReference type="STRING" id="1090615.SAMN04515671_4543"/>
<gene>
    <name evidence="2" type="ORF">SAMN04515671_4543</name>
</gene>
<evidence type="ECO:0000313" key="2">
    <source>
        <dbReference type="EMBL" id="SDP50626.1"/>
    </source>
</evidence>
<organism evidence="2 3">
    <name type="scientific">Nakamurella panacisegetis</name>
    <dbReference type="NCBI Taxonomy" id="1090615"/>
    <lineage>
        <taxon>Bacteria</taxon>
        <taxon>Bacillati</taxon>
        <taxon>Actinomycetota</taxon>
        <taxon>Actinomycetes</taxon>
        <taxon>Nakamurellales</taxon>
        <taxon>Nakamurellaceae</taxon>
        <taxon>Nakamurella</taxon>
    </lineage>
</organism>
<dbReference type="OrthoDB" id="5196933at2"/>
<accession>A0A1H0TAU6</accession>
<dbReference type="Proteomes" id="UP000198741">
    <property type="component" value="Chromosome I"/>
</dbReference>
<protein>
    <recommendedName>
        <fullName evidence="4">DUF3618 domain-containing protein</fullName>
    </recommendedName>
</protein>
<evidence type="ECO:0008006" key="4">
    <source>
        <dbReference type="Google" id="ProtNLM"/>
    </source>
</evidence>
<feature type="transmembrane region" description="Helical" evidence="1">
    <location>
        <begin position="54"/>
        <end position="72"/>
    </location>
</feature>
<name>A0A1H0TAU6_9ACTN</name>
<keyword evidence="1" id="KW-1133">Transmembrane helix</keyword>
<dbReference type="AlphaFoldDB" id="A0A1H0TAU6"/>
<dbReference type="InterPro" id="IPR022062">
    <property type="entry name" value="DUF3618"/>
</dbReference>
<dbReference type="Pfam" id="PF12277">
    <property type="entry name" value="DUF3618"/>
    <property type="match status" value="1"/>
</dbReference>
<evidence type="ECO:0000313" key="3">
    <source>
        <dbReference type="Proteomes" id="UP000198741"/>
    </source>
</evidence>
<dbReference type="RefSeq" id="WP_090480835.1">
    <property type="nucleotide sequence ID" value="NZ_LT629710.1"/>
</dbReference>
<sequence length="73" mass="8026">MARDADTIQADIERARDALAVAVDEITTRANPKRIVEQGKQTIRAKLADPKIKYALIGAGALVGILIVRRLFR</sequence>
<keyword evidence="1" id="KW-0812">Transmembrane</keyword>
<keyword evidence="1" id="KW-0472">Membrane</keyword>
<evidence type="ECO:0000256" key="1">
    <source>
        <dbReference type="SAM" id="Phobius"/>
    </source>
</evidence>
<dbReference type="EMBL" id="LT629710">
    <property type="protein sequence ID" value="SDP50626.1"/>
    <property type="molecule type" value="Genomic_DNA"/>
</dbReference>
<reference evidence="2 3" key="1">
    <citation type="submission" date="2016-10" db="EMBL/GenBank/DDBJ databases">
        <authorList>
            <person name="de Groot N.N."/>
        </authorList>
    </citation>
    <scope>NUCLEOTIDE SEQUENCE [LARGE SCALE GENOMIC DNA]</scope>
    <source>
        <strain evidence="3">P4-7,KCTC 19426,CECT 7604</strain>
    </source>
</reference>